<evidence type="ECO:0000313" key="13">
    <source>
        <dbReference type="EMBL" id="MFC3032934.1"/>
    </source>
</evidence>
<dbReference type="PIRSF" id="PIRSF006431">
    <property type="entry name" value="Pept_S33"/>
    <property type="match status" value="1"/>
</dbReference>
<protein>
    <recommendedName>
        <fullName evidence="5 11">Proline iminopeptidase</fullName>
        <shortName evidence="11">PIP</shortName>
        <ecNumber evidence="4 11">3.4.11.5</ecNumber>
    </recommendedName>
    <alternativeName>
        <fullName evidence="10 11">Prolyl aminopeptidase</fullName>
    </alternativeName>
</protein>
<accession>A0ABV7CJX1</accession>
<evidence type="ECO:0000256" key="10">
    <source>
        <dbReference type="ARBA" id="ARBA00029605"/>
    </source>
</evidence>
<dbReference type="Proteomes" id="UP001595453">
    <property type="component" value="Unassembled WGS sequence"/>
</dbReference>
<evidence type="ECO:0000256" key="5">
    <source>
        <dbReference type="ARBA" id="ARBA00021843"/>
    </source>
</evidence>
<evidence type="ECO:0000256" key="9">
    <source>
        <dbReference type="ARBA" id="ARBA00022801"/>
    </source>
</evidence>
<gene>
    <name evidence="13" type="ORF">ACFOEE_10415</name>
</gene>
<keyword evidence="8 11" id="KW-0645">Protease</keyword>
<name>A0ABV7CJX1_9GAMM</name>
<dbReference type="InterPro" id="IPR005944">
    <property type="entry name" value="Pro_iminopeptidase"/>
</dbReference>
<reference evidence="14" key="1">
    <citation type="journal article" date="2019" name="Int. J. Syst. Evol. Microbiol.">
        <title>The Global Catalogue of Microorganisms (GCM) 10K type strain sequencing project: providing services to taxonomists for standard genome sequencing and annotation.</title>
        <authorList>
            <consortium name="The Broad Institute Genomics Platform"/>
            <consortium name="The Broad Institute Genome Sequencing Center for Infectious Disease"/>
            <person name="Wu L."/>
            <person name="Ma J."/>
        </authorList>
    </citation>
    <scope>NUCLEOTIDE SEQUENCE [LARGE SCALE GENOMIC DNA]</scope>
    <source>
        <strain evidence="14">KCTC 42730</strain>
    </source>
</reference>
<evidence type="ECO:0000256" key="4">
    <source>
        <dbReference type="ARBA" id="ARBA00012568"/>
    </source>
</evidence>
<comment type="similarity">
    <text evidence="3 11">Belongs to the peptidase S33 family.</text>
</comment>
<evidence type="ECO:0000256" key="11">
    <source>
        <dbReference type="PIRNR" id="PIRNR006431"/>
    </source>
</evidence>
<evidence type="ECO:0000256" key="2">
    <source>
        <dbReference type="ARBA" id="ARBA00004496"/>
    </source>
</evidence>
<evidence type="ECO:0000256" key="1">
    <source>
        <dbReference type="ARBA" id="ARBA00001585"/>
    </source>
</evidence>
<dbReference type="PRINTS" id="PR00793">
    <property type="entry name" value="PROAMNOPTASE"/>
</dbReference>
<feature type="domain" description="AB hydrolase-1" evidence="12">
    <location>
        <begin position="37"/>
        <end position="211"/>
    </location>
</feature>
<dbReference type="Gene3D" id="3.40.50.1820">
    <property type="entry name" value="alpha/beta hydrolase"/>
    <property type="match status" value="1"/>
</dbReference>
<evidence type="ECO:0000256" key="6">
    <source>
        <dbReference type="ARBA" id="ARBA00022438"/>
    </source>
</evidence>
<keyword evidence="9 11" id="KW-0378">Hydrolase</keyword>
<dbReference type="RefSeq" id="WP_377123916.1">
    <property type="nucleotide sequence ID" value="NZ_JBHRSD010000017.1"/>
</dbReference>
<organism evidence="13 14">
    <name type="scientific">Pseudoalteromonas fenneropenaei</name>
    <dbReference type="NCBI Taxonomy" id="1737459"/>
    <lineage>
        <taxon>Bacteria</taxon>
        <taxon>Pseudomonadati</taxon>
        <taxon>Pseudomonadota</taxon>
        <taxon>Gammaproteobacteria</taxon>
        <taxon>Alteromonadales</taxon>
        <taxon>Pseudoalteromonadaceae</taxon>
        <taxon>Pseudoalteromonas</taxon>
    </lineage>
</organism>
<dbReference type="Pfam" id="PF00561">
    <property type="entry name" value="Abhydrolase_1"/>
    <property type="match status" value="1"/>
</dbReference>
<dbReference type="InterPro" id="IPR002410">
    <property type="entry name" value="Peptidase_S33"/>
</dbReference>
<evidence type="ECO:0000313" key="14">
    <source>
        <dbReference type="Proteomes" id="UP001595453"/>
    </source>
</evidence>
<evidence type="ECO:0000259" key="12">
    <source>
        <dbReference type="Pfam" id="PF00561"/>
    </source>
</evidence>
<evidence type="ECO:0000256" key="8">
    <source>
        <dbReference type="ARBA" id="ARBA00022670"/>
    </source>
</evidence>
<evidence type="ECO:0000256" key="3">
    <source>
        <dbReference type="ARBA" id="ARBA00010088"/>
    </source>
</evidence>
<comment type="caution">
    <text evidence="13">The sequence shown here is derived from an EMBL/GenBank/DDBJ whole genome shotgun (WGS) entry which is preliminary data.</text>
</comment>
<dbReference type="InterPro" id="IPR000073">
    <property type="entry name" value="AB_hydrolase_1"/>
</dbReference>
<evidence type="ECO:0000256" key="7">
    <source>
        <dbReference type="ARBA" id="ARBA00022490"/>
    </source>
</evidence>
<keyword evidence="14" id="KW-1185">Reference proteome</keyword>
<dbReference type="PANTHER" id="PTHR43722">
    <property type="entry name" value="PROLINE IMINOPEPTIDASE"/>
    <property type="match status" value="1"/>
</dbReference>
<dbReference type="PANTHER" id="PTHR43722:SF1">
    <property type="entry name" value="PROLINE IMINOPEPTIDASE"/>
    <property type="match status" value="1"/>
</dbReference>
<dbReference type="InterPro" id="IPR029058">
    <property type="entry name" value="AB_hydrolase_fold"/>
</dbReference>
<proteinExistence type="inferred from homology"/>
<keyword evidence="6 11" id="KW-0031">Aminopeptidase</keyword>
<sequence>MMTQLYQISDATRQFHLAVGDGHQLEVEEYGCAAGVPVIICHGGPGTGICHYPLHYFNPERYRIILYSQRGCGGSTPHSTAHNTTAHLLQDLTTLLDHLDITKTVLAGGSWGATLALLYALAEPKRVRGLVLWSSFLSSSADFAWMYSPEGAGAQFYPEQYQQFNSQNLSWQALLAQYHQRLNGKDELLGFQAAQHWCQWERLLIAGESNPRYLLAERQHQLLQARLMVHFFTAGGFVPDGFILQHATQLQSIPSWFIHGRHDLICRFAGVQALATTMHAKLLILDGIGHCVRNSVYSEAIRRAADLLLIKLDH</sequence>
<dbReference type="EC" id="3.4.11.5" evidence="4 11"/>
<dbReference type="EMBL" id="JBHRSD010000017">
    <property type="protein sequence ID" value="MFC3032934.1"/>
    <property type="molecule type" value="Genomic_DNA"/>
</dbReference>
<keyword evidence="7 11" id="KW-0963">Cytoplasm</keyword>
<dbReference type="SUPFAM" id="SSF53474">
    <property type="entry name" value="alpha/beta-Hydrolases"/>
    <property type="match status" value="1"/>
</dbReference>
<comment type="catalytic activity">
    <reaction evidence="1 11">
        <text>Release of N-terminal proline from a peptide.</text>
        <dbReference type="EC" id="3.4.11.5"/>
    </reaction>
</comment>
<dbReference type="GO" id="GO:0016787">
    <property type="term" value="F:hydrolase activity"/>
    <property type="evidence" value="ECO:0007669"/>
    <property type="project" value="UniProtKB-KW"/>
</dbReference>
<comment type="subcellular location">
    <subcellularLocation>
        <location evidence="2 11">Cytoplasm</location>
    </subcellularLocation>
</comment>